<evidence type="ECO:0000256" key="1">
    <source>
        <dbReference type="SAM" id="MobiDB-lite"/>
    </source>
</evidence>
<reference evidence="2 3" key="1">
    <citation type="journal article" date="2020" name="ISME J.">
        <title>Uncovering the hidden diversity of litter-decomposition mechanisms in mushroom-forming fungi.</title>
        <authorList>
            <person name="Floudas D."/>
            <person name="Bentzer J."/>
            <person name="Ahren D."/>
            <person name="Johansson T."/>
            <person name="Persson P."/>
            <person name="Tunlid A."/>
        </authorList>
    </citation>
    <scope>NUCLEOTIDE SEQUENCE [LARGE SCALE GENOMIC DNA]</scope>
    <source>
        <strain evidence="2 3">CBS 101986</strain>
    </source>
</reference>
<feature type="region of interest" description="Disordered" evidence="1">
    <location>
        <begin position="18"/>
        <end position="49"/>
    </location>
</feature>
<keyword evidence="3" id="KW-1185">Reference proteome</keyword>
<gene>
    <name evidence="2" type="ORF">D9619_009819</name>
</gene>
<sequence>MAVQSNLGLSYVLQRRRPALHSRGSPRSVTSHMGNRQCGTVREQGGGNPRVYRALPPSRSFERVALPISPVYRDHRTHCASSQVLGVLKHIMASYVATMPLSSTTAPTGSFFQHTSVSWPPVPSNSSIVMSPTSPPYPQPKSARLKIATPFFILHPVRESRSLQKSISTSFRTSTACRCQEPRRAFLPFLAPRPAASVTIRLSRACSYTLPSSASLQREQEFGHASLAQRVSGHPQGVISGLCLPSSARRVHYTQASWAGAGATTCADAEEQDISTMWKDRHESYDDYLRGSWFATSNQILEIRPT</sequence>
<evidence type="ECO:0000313" key="2">
    <source>
        <dbReference type="EMBL" id="KAF5325005.1"/>
    </source>
</evidence>
<evidence type="ECO:0000313" key="3">
    <source>
        <dbReference type="Proteomes" id="UP000567179"/>
    </source>
</evidence>
<dbReference type="AlphaFoldDB" id="A0A8H5BKP9"/>
<organism evidence="2 3">
    <name type="scientific">Psilocybe cf. subviscida</name>
    <dbReference type="NCBI Taxonomy" id="2480587"/>
    <lineage>
        <taxon>Eukaryota</taxon>
        <taxon>Fungi</taxon>
        <taxon>Dikarya</taxon>
        <taxon>Basidiomycota</taxon>
        <taxon>Agaricomycotina</taxon>
        <taxon>Agaricomycetes</taxon>
        <taxon>Agaricomycetidae</taxon>
        <taxon>Agaricales</taxon>
        <taxon>Agaricineae</taxon>
        <taxon>Strophariaceae</taxon>
        <taxon>Psilocybe</taxon>
    </lineage>
</organism>
<comment type="caution">
    <text evidence="2">The sequence shown here is derived from an EMBL/GenBank/DDBJ whole genome shotgun (WGS) entry which is preliminary data.</text>
</comment>
<proteinExistence type="predicted"/>
<protein>
    <submittedName>
        <fullName evidence="2">Uncharacterized protein</fullName>
    </submittedName>
</protein>
<dbReference type="EMBL" id="JAACJJ010000015">
    <property type="protein sequence ID" value="KAF5325005.1"/>
    <property type="molecule type" value="Genomic_DNA"/>
</dbReference>
<dbReference type="Proteomes" id="UP000567179">
    <property type="component" value="Unassembled WGS sequence"/>
</dbReference>
<name>A0A8H5BKP9_9AGAR</name>
<feature type="compositionally biased region" description="Polar residues" evidence="1">
    <location>
        <begin position="25"/>
        <end position="38"/>
    </location>
</feature>
<accession>A0A8H5BKP9</accession>